<reference evidence="1" key="1">
    <citation type="submission" date="2021-06" db="EMBL/GenBank/DDBJ databases">
        <authorList>
            <person name="Kallberg Y."/>
            <person name="Tangrot J."/>
            <person name="Rosling A."/>
        </authorList>
    </citation>
    <scope>NUCLEOTIDE SEQUENCE</scope>
    <source>
        <strain evidence="1">MA461A</strain>
    </source>
</reference>
<evidence type="ECO:0000313" key="1">
    <source>
        <dbReference type="EMBL" id="CAG8784626.1"/>
    </source>
</evidence>
<proteinExistence type="predicted"/>
<keyword evidence="2" id="KW-1185">Reference proteome</keyword>
<accession>A0ACA9RAG6</accession>
<organism evidence="1 2">
    <name type="scientific">Racocetra persica</name>
    <dbReference type="NCBI Taxonomy" id="160502"/>
    <lineage>
        <taxon>Eukaryota</taxon>
        <taxon>Fungi</taxon>
        <taxon>Fungi incertae sedis</taxon>
        <taxon>Mucoromycota</taxon>
        <taxon>Glomeromycotina</taxon>
        <taxon>Glomeromycetes</taxon>
        <taxon>Diversisporales</taxon>
        <taxon>Gigasporaceae</taxon>
        <taxon>Racocetra</taxon>
    </lineage>
</organism>
<sequence length="139" mass="16410">MDAPQNNIAEVTADITKITDKISVIKEIYENIQYNKRICISLMERIDVVDFAITGNLRKNILNFTSLVQVLDRTEIFMKNISQLYSYLTYMDLDYHSFEREFYALINEFSSVFRGIPQVNIRNDNDKENFDQDSNQMKE</sequence>
<comment type="caution">
    <text evidence="1">The sequence shown here is derived from an EMBL/GenBank/DDBJ whole genome shotgun (WGS) entry which is preliminary data.</text>
</comment>
<dbReference type="Proteomes" id="UP000789920">
    <property type="component" value="Unassembled WGS sequence"/>
</dbReference>
<gene>
    <name evidence="1" type="ORF">RPERSI_LOCUS18097</name>
</gene>
<evidence type="ECO:0000313" key="2">
    <source>
        <dbReference type="Proteomes" id="UP000789920"/>
    </source>
</evidence>
<name>A0ACA9RAG6_9GLOM</name>
<protein>
    <submittedName>
        <fullName evidence="1">27747_t:CDS:1</fullName>
    </submittedName>
</protein>
<dbReference type="EMBL" id="CAJVQC010047357">
    <property type="protein sequence ID" value="CAG8784626.1"/>
    <property type="molecule type" value="Genomic_DNA"/>
</dbReference>
<feature type="non-terminal residue" evidence="1">
    <location>
        <position position="139"/>
    </location>
</feature>